<dbReference type="OrthoDB" id="4521980at2759"/>
<comment type="caution">
    <text evidence="2">The sequence shown here is derived from an EMBL/GenBank/DDBJ whole genome shotgun (WGS) entry which is preliminary data.</text>
</comment>
<name>A0A9P5HGK0_9HYPO</name>
<feature type="region of interest" description="Disordered" evidence="1">
    <location>
        <begin position="1"/>
        <end position="30"/>
    </location>
</feature>
<feature type="compositionally biased region" description="Basic and acidic residues" evidence="1">
    <location>
        <begin position="17"/>
        <end position="26"/>
    </location>
</feature>
<gene>
    <name evidence="2" type="ORF">G7Z17_g590</name>
</gene>
<protein>
    <submittedName>
        <fullName evidence="2">Uncharacterized protein</fullName>
    </submittedName>
</protein>
<sequence length="151" mass="17053">MSNRNSSEVSDWDDSDDGSREPREIPDFSQPASAPWTVVIPHQDFQKLIKGVAVFDMDDKWLIQTIGPDKQGIYIVQFVRAWLGRLVVSFKVQGELSESGELLSGRPVQVQEVTWELDQSVWASFTPHTDEDAKELVKALCPVLMDFTISD</sequence>
<proteinExistence type="predicted"/>
<dbReference type="Proteomes" id="UP000722485">
    <property type="component" value="Unassembled WGS sequence"/>
</dbReference>
<keyword evidence="3" id="KW-1185">Reference proteome</keyword>
<organism evidence="2 3">
    <name type="scientific">Cylindrodendrum hubeiense</name>
    <dbReference type="NCBI Taxonomy" id="595255"/>
    <lineage>
        <taxon>Eukaryota</taxon>
        <taxon>Fungi</taxon>
        <taxon>Dikarya</taxon>
        <taxon>Ascomycota</taxon>
        <taxon>Pezizomycotina</taxon>
        <taxon>Sordariomycetes</taxon>
        <taxon>Hypocreomycetidae</taxon>
        <taxon>Hypocreales</taxon>
        <taxon>Nectriaceae</taxon>
        <taxon>Cylindrodendrum</taxon>
    </lineage>
</organism>
<dbReference type="EMBL" id="JAANBB010000004">
    <property type="protein sequence ID" value="KAF7557570.1"/>
    <property type="molecule type" value="Genomic_DNA"/>
</dbReference>
<accession>A0A9P5HGK0</accession>
<dbReference type="AlphaFoldDB" id="A0A9P5HGK0"/>
<reference evidence="2" key="1">
    <citation type="submission" date="2020-03" db="EMBL/GenBank/DDBJ databases">
        <title>Draft Genome Sequence of Cylindrodendrum hubeiense.</title>
        <authorList>
            <person name="Buettner E."/>
            <person name="Kellner H."/>
        </authorList>
    </citation>
    <scope>NUCLEOTIDE SEQUENCE</scope>
    <source>
        <strain evidence="2">IHI 201604</strain>
    </source>
</reference>
<evidence type="ECO:0000313" key="2">
    <source>
        <dbReference type="EMBL" id="KAF7557570.1"/>
    </source>
</evidence>
<evidence type="ECO:0000313" key="3">
    <source>
        <dbReference type="Proteomes" id="UP000722485"/>
    </source>
</evidence>
<evidence type="ECO:0000256" key="1">
    <source>
        <dbReference type="SAM" id="MobiDB-lite"/>
    </source>
</evidence>